<dbReference type="GO" id="GO:0022857">
    <property type="term" value="F:transmembrane transporter activity"/>
    <property type="evidence" value="ECO:0007669"/>
    <property type="project" value="InterPro"/>
</dbReference>
<dbReference type="InterPro" id="IPR005828">
    <property type="entry name" value="MFS_sugar_transport-like"/>
</dbReference>
<evidence type="ECO:0000256" key="4">
    <source>
        <dbReference type="ARBA" id="ARBA00023136"/>
    </source>
</evidence>
<dbReference type="InterPro" id="IPR036259">
    <property type="entry name" value="MFS_trans_sf"/>
</dbReference>
<evidence type="ECO:0000313" key="7">
    <source>
        <dbReference type="Proteomes" id="UP001187192"/>
    </source>
</evidence>
<reference evidence="6" key="1">
    <citation type="submission" date="2023-07" db="EMBL/GenBank/DDBJ databases">
        <title>draft genome sequence of fig (Ficus carica).</title>
        <authorList>
            <person name="Takahashi T."/>
            <person name="Nishimura K."/>
        </authorList>
    </citation>
    <scope>NUCLEOTIDE SEQUENCE</scope>
</reference>
<evidence type="ECO:0000256" key="3">
    <source>
        <dbReference type="ARBA" id="ARBA00022989"/>
    </source>
</evidence>
<keyword evidence="3 5" id="KW-1133">Transmembrane helix</keyword>
<feature type="transmembrane region" description="Helical" evidence="5">
    <location>
        <begin position="25"/>
        <end position="44"/>
    </location>
</feature>
<keyword evidence="4 5" id="KW-0472">Membrane</keyword>
<comment type="caution">
    <text evidence="6">The sequence shown here is derived from an EMBL/GenBank/DDBJ whole genome shotgun (WGS) entry which is preliminary data.</text>
</comment>
<comment type="subcellular location">
    <subcellularLocation>
        <location evidence="1">Membrane</location>
    </subcellularLocation>
</comment>
<evidence type="ECO:0000256" key="2">
    <source>
        <dbReference type="ARBA" id="ARBA00022692"/>
    </source>
</evidence>
<proteinExistence type="predicted"/>
<keyword evidence="2 5" id="KW-0812">Transmembrane</keyword>
<gene>
    <name evidence="6" type="ORF">TIFTF001_002500</name>
</gene>
<dbReference type="GO" id="GO:0016020">
    <property type="term" value="C:membrane"/>
    <property type="evidence" value="ECO:0007669"/>
    <property type="project" value="UniProtKB-SubCell"/>
</dbReference>
<sequence>MNNNSVSGFATNTVSRFVIKDDGKLLVHFLITIIICPIASLAAGRTSSWIGRRYTLLFYLVVFFFGSLTTTLARNYAVFLLGRISLPPPLATLKWSLRSTSSSCRPIRLGDSSRLLSMCSRLWEF</sequence>
<evidence type="ECO:0000313" key="6">
    <source>
        <dbReference type="EMBL" id="GMN29599.1"/>
    </source>
</evidence>
<dbReference type="Proteomes" id="UP001187192">
    <property type="component" value="Unassembled WGS sequence"/>
</dbReference>
<feature type="transmembrane region" description="Helical" evidence="5">
    <location>
        <begin position="56"/>
        <end position="77"/>
    </location>
</feature>
<dbReference type="Pfam" id="PF00083">
    <property type="entry name" value="Sugar_tr"/>
    <property type="match status" value="1"/>
</dbReference>
<accession>A0AA87ZB52</accession>
<dbReference type="Gene3D" id="1.20.1250.20">
    <property type="entry name" value="MFS general substrate transporter like domains"/>
    <property type="match status" value="1"/>
</dbReference>
<dbReference type="AlphaFoldDB" id="A0AA87ZB52"/>
<dbReference type="EMBL" id="BTGU01000002">
    <property type="protein sequence ID" value="GMN29599.1"/>
    <property type="molecule type" value="Genomic_DNA"/>
</dbReference>
<dbReference type="SUPFAM" id="SSF103473">
    <property type="entry name" value="MFS general substrate transporter"/>
    <property type="match status" value="1"/>
</dbReference>
<organism evidence="6 7">
    <name type="scientific">Ficus carica</name>
    <name type="common">Common fig</name>
    <dbReference type="NCBI Taxonomy" id="3494"/>
    <lineage>
        <taxon>Eukaryota</taxon>
        <taxon>Viridiplantae</taxon>
        <taxon>Streptophyta</taxon>
        <taxon>Embryophyta</taxon>
        <taxon>Tracheophyta</taxon>
        <taxon>Spermatophyta</taxon>
        <taxon>Magnoliopsida</taxon>
        <taxon>eudicotyledons</taxon>
        <taxon>Gunneridae</taxon>
        <taxon>Pentapetalae</taxon>
        <taxon>rosids</taxon>
        <taxon>fabids</taxon>
        <taxon>Rosales</taxon>
        <taxon>Moraceae</taxon>
        <taxon>Ficeae</taxon>
        <taxon>Ficus</taxon>
    </lineage>
</organism>
<protein>
    <submittedName>
        <fullName evidence="6">Uncharacterized protein</fullName>
    </submittedName>
</protein>
<evidence type="ECO:0000256" key="1">
    <source>
        <dbReference type="ARBA" id="ARBA00004370"/>
    </source>
</evidence>
<evidence type="ECO:0000256" key="5">
    <source>
        <dbReference type="SAM" id="Phobius"/>
    </source>
</evidence>
<keyword evidence="7" id="KW-1185">Reference proteome</keyword>
<name>A0AA87ZB52_FICCA</name>